<evidence type="ECO:0000313" key="5">
    <source>
        <dbReference type="EMBL" id="KAE8125922.1"/>
    </source>
</evidence>
<dbReference type="PANTHER" id="PTHR48029">
    <property type="entry name" value="NUCLEOLAR PROTEIN 8"/>
    <property type="match status" value="1"/>
</dbReference>
<dbReference type="Gene3D" id="3.30.70.330">
    <property type="match status" value="1"/>
</dbReference>
<gene>
    <name evidence="5" type="ORF">FH972_020683</name>
</gene>
<keyword evidence="6" id="KW-1185">Reference proteome</keyword>
<feature type="compositionally biased region" description="Basic and acidic residues" evidence="3">
    <location>
        <begin position="55"/>
        <end position="71"/>
    </location>
</feature>
<sequence length="147" mass="16238">MGASGAVLRIPNAPILLSSNKTPTQQSLPPAKGGDFLGCLSDMVAPPRWQKMSKMRTEKQLGNEKAPERNARLSNGLSFRTTEESLRKAFQNFGQLVDVNLVMDKIANRPRGFAFIHYATEEESQKAIEGMHGKKFVAVVYNDQISS</sequence>
<organism evidence="5 6">
    <name type="scientific">Carpinus fangiana</name>
    <dbReference type="NCBI Taxonomy" id="176857"/>
    <lineage>
        <taxon>Eukaryota</taxon>
        <taxon>Viridiplantae</taxon>
        <taxon>Streptophyta</taxon>
        <taxon>Embryophyta</taxon>
        <taxon>Tracheophyta</taxon>
        <taxon>Spermatophyta</taxon>
        <taxon>Magnoliopsida</taxon>
        <taxon>eudicotyledons</taxon>
        <taxon>Gunneridae</taxon>
        <taxon>Pentapetalae</taxon>
        <taxon>rosids</taxon>
        <taxon>fabids</taxon>
        <taxon>Fagales</taxon>
        <taxon>Betulaceae</taxon>
        <taxon>Carpinus</taxon>
    </lineage>
</organism>
<dbReference type="GO" id="GO:1900871">
    <property type="term" value="P:chloroplast mRNA modification"/>
    <property type="evidence" value="ECO:0007669"/>
    <property type="project" value="TreeGrafter"/>
</dbReference>
<dbReference type="Proteomes" id="UP000327013">
    <property type="component" value="Chromosome 8"/>
</dbReference>
<evidence type="ECO:0000256" key="1">
    <source>
        <dbReference type="ARBA" id="ARBA00022884"/>
    </source>
</evidence>
<dbReference type="SMART" id="SM00360">
    <property type="entry name" value="RRM"/>
    <property type="match status" value="1"/>
</dbReference>
<dbReference type="PANTHER" id="PTHR48029:SF1">
    <property type="entry name" value="NUCLEOLAR PROTEIN 8"/>
    <property type="match status" value="1"/>
</dbReference>
<dbReference type="Pfam" id="PF00076">
    <property type="entry name" value="RRM_1"/>
    <property type="match status" value="1"/>
</dbReference>
<evidence type="ECO:0000259" key="4">
    <source>
        <dbReference type="PROSITE" id="PS50102"/>
    </source>
</evidence>
<proteinExistence type="predicted"/>
<dbReference type="GO" id="GO:0003723">
    <property type="term" value="F:RNA binding"/>
    <property type="evidence" value="ECO:0007669"/>
    <property type="project" value="UniProtKB-UniRule"/>
</dbReference>
<evidence type="ECO:0000313" key="6">
    <source>
        <dbReference type="Proteomes" id="UP000327013"/>
    </source>
</evidence>
<keyword evidence="1 2" id="KW-0694">RNA-binding</keyword>
<accession>A0A5N6RUE2</accession>
<evidence type="ECO:0000256" key="2">
    <source>
        <dbReference type="PROSITE-ProRule" id="PRU00176"/>
    </source>
</evidence>
<dbReference type="OrthoDB" id="439808at2759"/>
<dbReference type="PROSITE" id="PS50102">
    <property type="entry name" value="RRM"/>
    <property type="match status" value="1"/>
</dbReference>
<dbReference type="InterPro" id="IPR000504">
    <property type="entry name" value="RRM_dom"/>
</dbReference>
<dbReference type="AlphaFoldDB" id="A0A5N6RUE2"/>
<feature type="domain" description="RRM" evidence="4">
    <location>
        <begin position="70"/>
        <end position="147"/>
    </location>
</feature>
<dbReference type="GO" id="GO:0016554">
    <property type="term" value="P:cytidine to uridine editing"/>
    <property type="evidence" value="ECO:0007669"/>
    <property type="project" value="TreeGrafter"/>
</dbReference>
<dbReference type="InterPro" id="IPR035979">
    <property type="entry name" value="RBD_domain_sf"/>
</dbReference>
<dbReference type="SUPFAM" id="SSF54928">
    <property type="entry name" value="RNA-binding domain, RBD"/>
    <property type="match status" value="1"/>
</dbReference>
<evidence type="ECO:0000256" key="3">
    <source>
        <dbReference type="SAM" id="MobiDB-lite"/>
    </source>
</evidence>
<feature type="region of interest" description="Disordered" evidence="3">
    <location>
        <begin position="53"/>
        <end position="76"/>
    </location>
</feature>
<dbReference type="GO" id="GO:0009507">
    <property type="term" value="C:chloroplast"/>
    <property type="evidence" value="ECO:0007669"/>
    <property type="project" value="TreeGrafter"/>
</dbReference>
<name>A0A5N6RUE2_9ROSI</name>
<dbReference type="EMBL" id="CM017328">
    <property type="protein sequence ID" value="KAE8125922.1"/>
    <property type="molecule type" value="Genomic_DNA"/>
</dbReference>
<protein>
    <recommendedName>
        <fullName evidence="4">RRM domain-containing protein</fullName>
    </recommendedName>
</protein>
<dbReference type="InterPro" id="IPR012677">
    <property type="entry name" value="Nucleotide-bd_a/b_plait_sf"/>
</dbReference>
<reference evidence="5 6" key="1">
    <citation type="submission" date="2019-06" db="EMBL/GenBank/DDBJ databases">
        <title>A chromosomal-level reference genome of Carpinus fangiana (Coryloideae, Betulaceae).</title>
        <authorList>
            <person name="Yang X."/>
            <person name="Wang Z."/>
            <person name="Zhang L."/>
            <person name="Hao G."/>
            <person name="Liu J."/>
            <person name="Yang Y."/>
        </authorList>
    </citation>
    <scope>NUCLEOTIDE SEQUENCE [LARGE SCALE GENOMIC DNA]</scope>
    <source>
        <strain evidence="5">Cfa_2016G</strain>
        <tissue evidence="5">Leaf</tissue>
    </source>
</reference>